<feature type="chain" id="PRO_5030977792" evidence="1">
    <location>
        <begin position="31"/>
        <end position="210"/>
    </location>
</feature>
<evidence type="ECO:0000259" key="2">
    <source>
        <dbReference type="Pfam" id="PF09832"/>
    </source>
</evidence>
<gene>
    <name evidence="3" type="ORF">H7F49_02375</name>
</gene>
<protein>
    <submittedName>
        <fullName evidence="3">DUF2059 domain-containing protein</fullName>
    </submittedName>
</protein>
<reference evidence="3 4" key="1">
    <citation type="submission" date="2020-08" db="EMBL/GenBank/DDBJ databases">
        <title>The genome sequence of Novosphingobium flavum 4Y4.</title>
        <authorList>
            <person name="Liu Y."/>
        </authorList>
    </citation>
    <scope>NUCLEOTIDE SEQUENCE [LARGE SCALE GENOMIC DNA]</scope>
    <source>
        <strain evidence="3 4">4Y4</strain>
    </source>
</reference>
<organism evidence="3 4">
    <name type="scientific">Novosphingobium aerophilum</name>
    <dbReference type="NCBI Taxonomy" id="2839843"/>
    <lineage>
        <taxon>Bacteria</taxon>
        <taxon>Pseudomonadati</taxon>
        <taxon>Pseudomonadota</taxon>
        <taxon>Alphaproteobacteria</taxon>
        <taxon>Sphingomonadales</taxon>
        <taxon>Sphingomonadaceae</taxon>
        <taxon>Novosphingobium</taxon>
    </lineage>
</organism>
<keyword evidence="1" id="KW-0732">Signal</keyword>
<dbReference type="EMBL" id="JACLAU010000002">
    <property type="protein sequence ID" value="MBC2650544.1"/>
    <property type="molecule type" value="Genomic_DNA"/>
</dbReference>
<evidence type="ECO:0000256" key="1">
    <source>
        <dbReference type="SAM" id="SignalP"/>
    </source>
</evidence>
<dbReference type="InterPro" id="IPR018637">
    <property type="entry name" value="DUF2059"/>
</dbReference>
<evidence type="ECO:0000313" key="3">
    <source>
        <dbReference type="EMBL" id="MBC2650544.1"/>
    </source>
</evidence>
<name>A0A7X1F5D5_9SPHN</name>
<evidence type="ECO:0000313" key="4">
    <source>
        <dbReference type="Proteomes" id="UP000520156"/>
    </source>
</evidence>
<comment type="caution">
    <text evidence="3">The sequence shown here is derived from an EMBL/GenBank/DDBJ whole genome shotgun (WGS) entry which is preliminary data.</text>
</comment>
<keyword evidence="4" id="KW-1185">Reference proteome</keyword>
<accession>A0A7X1F5D5</accession>
<feature type="signal peptide" evidence="1">
    <location>
        <begin position="1"/>
        <end position="30"/>
    </location>
</feature>
<dbReference type="AlphaFoldDB" id="A0A7X1F5D5"/>
<proteinExistence type="predicted"/>
<dbReference type="Proteomes" id="UP000520156">
    <property type="component" value="Unassembled WGS sequence"/>
</dbReference>
<feature type="domain" description="DUF2059" evidence="2">
    <location>
        <begin position="123"/>
        <end position="164"/>
    </location>
</feature>
<dbReference type="Pfam" id="PF09832">
    <property type="entry name" value="DUF2059"/>
    <property type="match status" value="1"/>
</dbReference>
<sequence length="210" mass="22978">MARVQRAAGLGIVPALTLALAAGGMSPALAQPAAPTETAATGARTAAPDERALALARDIVRIAYPEDKRRAMFFGTVDAMTSQMRGATMARFNNDPAAKAIMDRNLDRFIAASKPIIDRHIPDFMDAYAQGYAREFSVAELEQVLNFMKTPVGQQFLLRSTAIIGDPAFVAANQAYLRDLQPEMDRLRDQLTRELMEHFVKHPPKATTGY</sequence>
<dbReference type="RefSeq" id="WP_185681974.1">
    <property type="nucleotide sequence ID" value="NZ_JACLAU010000002.1"/>
</dbReference>